<accession>A0ACB8BSU0</accession>
<reference evidence="1" key="1">
    <citation type="journal article" date="2021" name="New Phytol.">
        <title>Evolutionary innovations through gain and loss of genes in the ectomycorrhizal Boletales.</title>
        <authorList>
            <person name="Wu G."/>
            <person name="Miyauchi S."/>
            <person name="Morin E."/>
            <person name="Kuo A."/>
            <person name="Drula E."/>
            <person name="Varga T."/>
            <person name="Kohler A."/>
            <person name="Feng B."/>
            <person name="Cao Y."/>
            <person name="Lipzen A."/>
            <person name="Daum C."/>
            <person name="Hundley H."/>
            <person name="Pangilinan J."/>
            <person name="Johnson J."/>
            <person name="Barry K."/>
            <person name="LaButti K."/>
            <person name="Ng V."/>
            <person name="Ahrendt S."/>
            <person name="Min B."/>
            <person name="Choi I.G."/>
            <person name="Park H."/>
            <person name="Plett J.M."/>
            <person name="Magnuson J."/>
            <person name="Spatafora J.W."/>
            <person name="Nagy L.G."/>
            <person name="Henrissat B."/>
            <person name="Grigoriev I.V."/>
            <person name="Yang Z.L."/>
            <person name="Xu J."/>
            <person name="Martin F.M."/>
        </authorList>
    </citation>
    <scope>NUCLEOTIDE SEQUENCE</scope>
    <source>
        <strain evidence="1">KUC20120723A-06</strain>
    </source>
</reference>
<proteinExistence type="predicted"/>
<comment type="caution">
    <text evidence="1">The sequence shown here is derived from an EMBL/GenBank/DDBJ whole genome shotgun (WGS) entry which is preliminary data.</text>
</comment>
<sequence>MLLVSGVDLLWTHAAQAAALLTRDRTDKNPTGRKRWLSIVFKSRSLPSHWQFRVSEMPFSRLVDDVARHGNAYLVTSASLMGYVCYGWEIGMMGGVLALPSFQRYFGLDKVSVDARASLSGNIVSVLQAGGFFGSLSTTYLSVHFGRRTCLILSAVVYLIGCLIQCVAGIGSTQAVGLSVLYFGRFVGGLGIGLMSVITPNYLSECAPRAIRGRCTGGVELALTVGSMLCFWVNYGSSLNIPSGEMQWRTPFIVQMVPGVLLFVFMLFQPESPRWLVEKQRYDEAAQALSYIAKKPVDDAVVIATLGEIKADYSGKQKIPFLSQIRKMGESRTIALRCAIPSLLTCFQQLTGTNAINYYSPEIFAELGISSTTSSLFATGVYGIVKLCATVFAVVYAVETWGRKRCLIYGALGQGLMMLWIGGYVGIHPQSTIVPATYVSIVAVYLYGVFLCVGWGPVAYTVATEVAPNHVRTAAIAIAGAVMWLFTFIIAQITPIMLVHITYGTYLFFGMLCLIMASYVYVFLPETGGYALEDTGFLFEKGMVIRALEDAPGGRIFIGKKKSIPVAEMKRAHDVQRSSARGTSGGESTNRGLHEEKRCEERTDFVRTEGVI</sequence>
<organism evidence="1 2">
    <name type="scientific">Leucogyrophana mollusca</name>
    <dbReference type="NCBI Taxonomy" id="85980"/>
    <lineage>
        <taxon>Eukaryota</taxon>
        <taxon>Fungi</taxon>
        <taxon>Dikarya</taxon>
        <taxon>Basidiomycota</taxon>
        <taxon>Agaricomycotina</taxon>
        <taxon>Agaricomycetes</taxon>
        <taxon>Agaricomycetidae</taxon>
        <taxon>Boletales</taxon>
        <taxon>Boletales incertae sedis</taxon>
        <taxon>Leucogyrophana</taxon>
    </lineage>
</organism>
<dbReference type="EMBL" id="MU266357">
    <property type="protein sequence ID" value="KAH7928126.1"/>
    <property type="molecule type" value="Genomic_DNA"/>
</dbReference>
<evidence type="ECO:0000313" key="2">
    <source>
        <dbReference type="Proteomes" id="UP000790709"/>
    </source>
</evidence>
<protein>
    <submittedName>
        <fullName evidence="1">Uncharacterized protein</fullName>
    </submittedName>
</protein>
<gene>
    <name evidence="1" type="ORF">BV22DRAFT_1031122</name>
</gene>
<keyword evidence="2" id="KW-1185">Reference proteome</keyword>
<evidence type="ECO:0000313" key="1">
    <source>
        <dbReference type="EMBL" id="KAH7928126.1"/>
    </source>
</evidence>
<dbReference type="Proteomes" id="UP000790709">
    <property type="component" value="Unassembled WGS sequence"/>
</dbReference>
<name>A0ACB8BSU0_9AGAM</name>